<dbReference type="InterPro" id="IPR005123">
    <property type="entry name" value="Oxoglu/Fe-dep_dioxygenase_dom"/>
</dbReference>
<evidence type="ECO:0000259" key="6">
    <source>
        <dbReference type="PROSITE" id="PS51471"/>
    </source>
</evidence>
<dbReference type="InterPro" id="IPR026992">
    <property type="entry name" value="DIOX_N"/>
</dbReference>
<evidence type="ECO:0000256" key="5">
    <source>
        <dbReference type="RuleBase" id="RU003682"/>
    </source>
</evidence>
<dbReference type="AlphaFoldDB" id="W9SDW7"/>
<dbReference type="PANTHER" id="PTHR47991">
    <property type="entry name" value="OXOGLUTARATE/IRON-DEPENDENT DIOXYGENASE"/>
    <property type="match status" value="1"/>
</dbReference>
<dbReference type="SUPFAM" id="SSF51197">
    <property type="entry name" value="Clavaminate synthase-like"/>
    <property type="match status" value="1"/>
</dbReference>
<keyword evidence="7" id="KW-0223">Dioxygenase</keyword>
<dbReference type="Gene3D" id="2.60.120.330">
    <property type="entry name" value="B-lactam Antibiotic, Isopenicillin N Synthase, Chain"/>
    <property type="match status" value="1"/>
</dbReference>
<reference evidence="8" key="1">
    <citation type="submission" date="2013-01" db="EMBL/GenBank/DDBJ databases">
        <title>Draft Genome Sequence of a Mulberry Tree, Morus notabilis C.K. Schneid.</title>
        <authorList>
            <person name="He N."/>
            <person name="Zhao S."/>
        </authorList>
    </citation>
    <scope>NUCLEOTIDE SEQUENCE</scope>
</reference>
<dbReference type="InterPro" id="IPR027443">
    <property type="entry name" value="IPNS-like_sf"/>
</dbReference>
<dbReference type="InterPro" id="IPR044861">
    <property type="entry name" value="IPNS-like_FE2OG_OXY"/>
</dbReference>
<dbReference type="GO" id="GO:0046872">
    <property type="term" value="F:metal ion binding"/>
    <property type="evidence" value="ECO:0007669"/>
    <property type="project" value="UniProtKB-KW"/>
</dbReference>
<dbReference type="Pfam" id="PF14226">
    <property type="entry name" value="DIOX_N"/>
    <property type="match status" value="1"/>
</dbReference>
<accession>W9SDW7</accession>
<feature type="domain" description="Fe2OG dioxygenase" evidence="6">
    <location>
        <begin position="196"/>
        <end position="296"/>
    </location>
</feature>
<dbReference type="Proteomes" id="UP000030645">
    <property type="component" value="Unassembled WGS sequence"/>
</dbReference>
<dbReference type="EMBL" id="KE621863">
    <property type="protein sequence ID" value="EXC41811.1"/>
    <property type="molecule type" value="Genomic_DNA"/>
</dbReference>
<dbReference type="STRING" id="981085.W9SDW7"/>
<evidence type="ECO:0000256" key="2">
    <source>
        <dbReference type="ARBA" id="ARBA00022723"/>
    </source>
</evidence>
<dbReference type="FunFam" id="2.60.120.330:FF:000134">
    <property type="entry name" value="Uncharacterized protein"/>
    <property type="match status" value="1"/>
</dbReference>
<gene>
    <name evidence="7" type="ORF">L484_000884</name>
</gene>
<keyword evidence="2 5" id="KW-0479">Metal-binding</keyword>
<dbReference type="GO" id="GO:0051213">
    <property type="term" value="F:dioxygenase activity"/>
    <property type="evidence" value="ECO:0007669"/>
    <property type="project" value="UniProtKB-KW"/>
</dbReference>
<organism evidence="7 8">
    <name type="scientific">Morus notabilis</name>
    <dbReference type="NCBI Taxonomy" id="981085"/>
    <lineage>
        <taxon>Eukaryota</taxon>
        <taxon>Viridiplantae</taxon>
        <taxon>Streptophyta</taxon>
        <taxon>Embryophyta</taxon>
        <taxon>Tracheophyta</taxon>
        <taxon>Spermatophyta</taxon>
        <taxon>Magnoliopsida</taxon>
        <taxon>eudicotyledons</taxon>
        <taxon>Gunneridae</taxon>
        <taxon>Pentapetalae</taxon>
        <taxon>rosids</taxon>
        <taxon>fabids</taxon>
        <taxon>Rosales</taxon>
        <taxon>Moraceae</taxon>
        <taxon>Moreae</taxon>
        <taxon>Morus</taxon>
    </lineage>
</organism>
<keyword evidence="8" id="KW-1185">Reference proteome</keyword>
<dbReference type="OrthoDB" id="288590at2759"/>
<evidence type="ECO:0000256" key="1">
    <source>
        <dbReference type="ARBA" id="ARBA00008056"/>
    </source>
</evidence>
<evidence type="ECO:0000256" key="3">
    <source>
        <dbReference type="ARBA" id="ARBA00022896"/>
    </source>
</evidence>
<evidence type="ECO:0000313" key="8">
    <source>
        <dbReference type="Proteomes" id="UP000030645"/>
    </source>
</evidence>
<dbReference type="PROSITE" id="PS51471">
    <property type="entry name" value="FE2OG_OXY"/>
    <property type="match status" value="1"/>
</dbReference>
<keyword evidence="4 5" id="KW-0408">Iron</keyword>
<proteinExistence type="inferred from homology"/>
<evidence type="ECO:0000256" key="4">
    <source>
        <dbReference type="ARBA" id="ARBA00023004"/>
    </source>
</evidence>
<name>W9SDW7_9ROSA</name>
<dbReference type="eggNOG" id="KOG0143">
    <property type="taxonomic scope" value="Eukaryota"/>
</dbReference>
<sequence length="345" mass="38476">MTSIKSLLAESPYLTSIPASYIFRNNNIDPNDSALLTEPELKIPIIDFSLLTSGDPNQRSKVISELGEACENWGFFMVINHSVPERLIDAVIDGCKGFFDLAEEEKLEFKGKHVLDPIRYGTSFNASVDKVFYWRDFLKVFVHPQFHFPNKPSGFSELALEFCKKIRQVVKGILGGISEGLGLERDYIYKSLNLESGLQVFAANLYPPCPQPELAMGMPPHSDHGVLTLLIQNGICGLQIQHNGKWVNVNAIPNSFLVNTCDQLEIFSNGKYKSVVHRAVVNNNATRISLAIANGPSLDTVVSPASELVENRPPAYIGLKYKEYLELQQSRNLNGKCMLDCVRLL</sequence>
<keyword evidence="5" id="KW-0560">Oxidoreductase</keyword>
<comment type="similarity">
    <text evidence="1 5">Belongs to the iron/ascorbate-dependent oxidoreductase family.</text>
</comment>
<evidence type="ECO:0000313" key="7">
    <source>
        <dbReference type="EMBL" id="EXC41811.1"/>
    </source>
</evidence>
<keyword evidence="3" id="KW-0847">Vitamin C</keyword>
<dbReference type="InterPro" id="IPR050295">
    <property type="entry name" value="Plant_2OG-oxidoreductases"/>
</dbReference>
<dbReference type="GO" id="GO:0031418">
    <property type="term" value="F:L-ascorbic acid binding"/>
    <property type="evidence" value="ECO:0007669"/>
    <property type="project" value="UniProtKB-KW"/>
</dbReference>
<dbReference type="Pfam" id="PF03171">
    <property type="entry name" value="2OG-FeII_Oxy"/>
    <property type="match status" value="1"/>
</dbReference>
<dbReference type="KEGG" id="mnt:21384506"/>
<protein>
    <submittedName>
        <fullName evidence="7">Putative 2-oxoglutarate/Fe(II)-dependent dioxygenase</fullName>
    </submittedName>
</protein>